<accession>A0A0F5JCR5</accession>
<proteinExistence type="predicted"/>
<dbReference type="Proteomes" id="UP000033035">
    <property type="component" value="Unassembled WGS sequence"/>
</dbReference>
<evidence type="ECO:0000313" key="2">
    <source>
        <dbReference type="Proteomes" id="UP000033035"/>
    </source>
</evidence>
<gene>
    <name evidence="1" type="ORF">HMPREF1536_02780</name>
</gene>
<name>A0A0F5JCR5_9BACT</name>
<dbReference type="AlphaFoldDB" id="A0A0F5JCR5"/>
<evidence type="ECO:0008006" key="3">
    <source>
        <dbReference type="Google" id="ProtNLM"/>
    </source>
</evidence>
<dbReference type="PATRIC" id="fig|1203610.3.peg.2846"/>
<comment type="caution">
    <text evidence="1">The sequence shown here is derived from an EMBL/GenBank/DDBJ whole genome shotgun (WGS) entry which is preliminary data.</text>
</comment>
<organism evidence="1 2">
    <name type="scientific">Parabacteroides gordonii MS-1 = DSM 23371</name>
    <dbReference type="NCBI Taxonomy" id="1203610"/>
    <lineage>
        <taxon>Bacteria</taxon>
        <taxon>Pseudomonadati</taxon>
        <taxon>Bacteroidota</taxon>
        <taxon>Bacteroidia</taxon>
        <taxon>Bacteroidales</taxon>
        <taxon>Tannerellaceae</taxon>
        <taxon>Parabacteroides</taxon>
    </lineage>
</organism>
<dbReference type="RefSeq" id="WP_225607934.1">
    <property type="nucleotide sequence ID" value="NZ_KE386764.1"/>
</dbReference>
<evidence type="ECO:0000313" key="1">
    <source>
        <dbReference type="EMBL" id="KKB55315.1"/>
    </source>
</evidence>
<keyword evidence="2" id="KW-1185">Reference proteome</keyword>
<dbReference type="HOGENOM" id="CLU_124428_0_0_10"/>
<reference evidence="1 2" key="1">
    <citation type="submission" date="2013-04" db="EMBL/GenBank/DDBJ databases">
        <title>The Genome Sequence of Parabacteroides gordonii DSM 23371.</title>
        <authorList>
            <consortium name="The Broad Institute Genomics Platform"/>
            <person name="Earl A."/>
            <person name="Ward D."/>
            <person name="Feldgarden M."/>
            <person name="Gevers D."/>
            <person name="Martens E."/>
            <person name="Sakamoto M."/>
            <person name="Benno Y."/>
            <person name="Suzuki N."/>
            <person name="Matsunaga N."/>
            <person name="Koshihara K."/>
            <person name="Seki M."/>
            <person name="Komiya H."/>
            <person name="Walker B."/>
            <person name="Young S."/>
            <person name="Zeng Q."/>
            <person name="Gargeya S."/>
            <person name="Fitzgerald M."/>
            <person name="Haas B."/>
            <person name="Abouelleil A."/>
            <person name="Allen A.W."/>
            <person name="Alvarado L."/>
            <person name="Arachchi H.M."/>
            <person name="Berlin A.M."/>
            <person name="Chapman S.B."/>
            <person name="Gainer-Dewar J."/>
            <person name="Goldberg J."/>
            <person name="Griggs A."/>
            <person name="Gujja S."/>
            <person name="Hansen M."/>
            <person name="Howarth C."/>
            <person name="Imamovic A."/>
            <person name="Ireland A."/>
            <person name="Larimer J."/>
            <person name="McCowan C."/>
            <person name="Murphy C."/>
            <person name="Pearson M."/>
            <person name="Poon T.W."/>
            <person name="Priest M."/>
            <person name="Roberts A."/>
            <person name="Saif S."/>
            <person name="Shea T."/>
            <person name="Sisk P."/>
            <person name="Sykes S."/>
            <person name="Wortman J."/>
            <person name="Nusbaum C."/>
            <person name="Birren B."/>
        </authorList>
    </citation>
    <scope>NUCLEOTIDE SEQUENCE [LARGE SCALE GENOMIC DNA]</scope>
    <source>
        <strain evidence="1 2">MS-1</strain>
    </source>
</reference>
<dbReference type="EMBL" id="AQHW01000015">
    <property type="protein sequence ID" value="KKB55315.1"/>
    <property type="molecule type" value="Genomic_DNA"/>
</dbReference>
<dbReference type="STRING" id="1203610.HMPREF1536_02780"/>
<sequence>MSNIKIDPNNYRIHDEKNKRLIRKSLEECGAGRSILFDNDDCIIAGNGVYEQAQELGLKVRVIESDGTELIAIKRKDLSTEDARRKALALADNHTSDTSFFDFDAVVKDFGVDELDRWEIDLSSVTIDMENQDEDIPDELTAERKVALPFVKISFQSVKQFERFEVGLKVLIEKFEGITYVVGGGEL</sequence>
<protein>
    <recommendedName>
        <fullName evidence="3">ParB/Sulfiredoxin domain-containing protein</fullName>
    </recommendedName>
</protein>